<feature type="transmembrane region" description="Helical" evidence="5">
    <location>
        <begin position="225"/>
        <end position="242"/>
    </location>
</feature>
<feature type="transmembrane region" description="Helical" evidence="5">
    <location>
        <begin position="42"/>
        <end position="61"/>
    </location>
</feature>
<keyword evidence="4 5" id="KW-0472">Membrane</keyword>
<evidence type="ECO:0000256" key="3">
    <source>
        <dbReference type="ARBA" id="ARBA00022989"/>
    </source>
</evidence>
<dbReference type="PANTHER" id="PTHR43701:SF2">
    <property type="entry name" value="MEMBRANE TRANSPORTER PROTEIN YJNA-RELATED"/>
    <property type="match status" value="1"/>
</dbReference>
<dbReference type="GO" id="GO:0005886">
    <property type="term" value="C:plasma membrane"/>
    <property type="evidence" value="ECO:0007669"/>
    <property type="project" value="UniProtKB-SubCell"/>
</dbReference>
<accession>A0A0A2WW96</accession>
<evidence type="ECO:0000256" key="5">
    <source>
        <dbReference type="RuleBase" id="RU363041"/>
    </source>
</evidence>
<evidence type="ECO:0000313" key="6">
    <source>
        <dbReference type="EMBL" id="KGQ23057.1"/>
    </source>
</evidence>
<dbReference type="InterPro" id="IPR002781">
    <property type="entry name" value="TM_pro_TauE-like"/>
</dbReference>
<evidence type="ECO:0000256" key="4">
    <source>
        <dbReference type="ARBA" id="ARBA00023136"/>
    </source>
</evidence>
<name>A0A0A2WW96_THEFI</name>
<gene>
    <name evidence="6" type="ORF">THFILI_07745</name>
</gene>
<dbReference type="STRING" id="276.THFILI_07745"/>
<feature type="transmembrane region" description="Helical" evidence="5">
    <location>
        <begin position="73"/>
        <end position="91"/>
    </location>
</feature>
<evidence type="ECO:0000313" key="7">
    <source>
        <dbReference type="Proteomes" id="UP000030364"/>
    </source>
</evidence>
<sequence>MNWVVLGGLFVLAVVSGMLGLGVAFAAVPFLSFFLPDLVHQVQPLALLLNGVTALFAVFGFAQSGYVDWRKALLLALVTTAFAPLGAWLVQRVQVGWVWWVYLAAVAYLAYNLFRPVKAEATRENFPLALILAAPISVLAGFLGVGPGFLLMPTLILTGHDPKQAAGINAFAVTPPSFSALLPHLATARLEPGLTLALLVAGALGSYLGSRLTSLYIPPARLKQIFGVMILLATLYKVFQLYA</sequence>
<comment type="similarity">
    <text evidence="5">Belongs to the 4-toluene sulfonate uptake permease (TSUP) (TC 2.A.102) family.</text>
</comment>
<evidence type="ECO:0000256" key="2">
    <source>
        <dbReference type="ARBA" id="ARBA00022692"/>
    </source>
</evidence>
<feature type="transmembrane region" description="Helical" evidence="5">
    <location>
        <begin position="126"/>
        <end position="145"/>
    </location>
</feature>
<dbReference type="Proteomes" id="UP000030364">
    <property type="component" value="Unassembled WGS sequence"/>
</dbReference>
<dbReference type="Pfam" id="PF01925">
    <property type="entry name" value="TauE"/>
    <property type="match status" value="1"/>
</dbReference>
<feature type="transmembrane region" description="Helical" evidence="5">
    <location>
        <begin position="97"/>
        <end position="114"/>
    </location>
</feature>
<dbReference type="RefSeq" id="WP_038060427.1">
    <property type="nucleotide sequence ID" value="NZ_JPSL02000039.1"/>
</dbReference>
<dbReference type="InterPro" id="IPR051598">
    <property type="entry name" value="TSUP/Inactive_protease-like"/>
</dbReference>
<dbReference type="AlphaFoldDB" id="A0A0A2WW96"/>
<organism evidence="6 7">
    <name type="scientific">Thermus filiformis</name>
    <dbReference type="NCBI Taxonomy" id="276"/>
    <lineage>
        <taxon>Bacteria</taxon>
        <taxon>Thermotogati</taxon>
        <taxon>Deinococcota</taxon>
        <taxon>Deinococci</taxon>
        <taxon>Thermales</taxon>
        <taxon>Thermaceae</taxon>
        <taxon>Thermus</taxon>
    </lineage>
</organism>
<keyword evidence="5" id="KW-1003">Cell membrane</keyword>
<keyword evidence="3 5" id="KW-1133">Transmembrane helix</keyword>
<dbReference type="EMBL" id="JPSL02000039">
    <property type="protein sequence ID" value="KGQ23057.1"/>
    <property type="molecule type" value="Genomic_DNA"/>
</dbReference>
<keyword evidence="7" id="KW-1185">Reference proteome</keyword>
<reference evidence="6 7" key="1">
    <citation type="journal article" date="2015" name="Genome Announc.">
        <title>Draft Genome Sequence of the Thermophile Thermus filiformis ATCC 43280, Producer of Carotenoid-(Di)glucoside-Branched Fatty Acid (Di)esters and Source of Hyperthermostable Enzymes of Biotechnological Interest.</title>
        <authorList>
            <person name="Mandelli F."/>
            <person name="Oliveira Ramires B."/>
            <person name="Couger M.B."/>
            <person name="Paixao D.A."/>
            <person name="Camilo C.M."/>
            <person name="Polikarpov I."/>
            <person name="Prade R."/>
            <person name="Riano-Pachon D.M."/>
            <person name="Squina F.M."/>
        </authorList>
    </citation>
    <scope>NUCLEOTIDE SEQUENCE [LARGE SCALE GENOMIC DNA]</scope>
    <source>
        <strain evidence="6 7">ATCC 43280</strain>
    </source>
</reference>
<comment type="caution">
    <text evidence="6">The sequence shown here is derived from an EMBL/GenBank/DDBJ whole genome shotgun (WGS) entry which is preliminary data.</text>
</comment>
<comment type="subcellular location">
    <subcellularLocation>
        <location evidence="5">Cell membrane</location>
        <topology evidence="5">Multi-pass membrane protein</topology>
    </subcellularLocation>
    <subcellularLocation>
        <location evidence="1">Membrane</location>
        <topology evidence="1">Multi-pass membrane protein</topology>
    </subcellularLocation>
</comment>
<dbReference type="PATRIC" id="fig|276.5.peg.90"/>
<proteinExistence type="inferred from homology"/>
<protein>
    <recommendedName>
        <fullName evidence="5">Probable membrane transporter protein</fullName>
    </recommendedName>
</protein>
<keyword evidence="2 5" id="KW-0812">Transmembrane</keyword>
<dbReference type="PANTHER" id="PTHR43701">
    <property type="entry name" value="MEMBRANE TRANSPORTER PROTEIN MJ0441-RELATED"/>
    <property type="match status" value="1"/>
</dbReference>
<feature type="transmembrane region" description="Helical" evidence="5">
    <location>
        <begin position="193"/>
        <end position="213"/>
    </location>
</feature>
<evidence type="ECO:0000256" key="1">
    <source>
        <dbReference type="ARBA" id="ARBA00004141"/>
    </source>
</evidence>
<dbReference type="OrthoDB" id="9805863at2"/>